<accession>A0A1J1HRD1</accession>
<name>A0A1J1HRD1_9DIPT</name>
<dbReference type="EMBL" id="CVRI01000020">
    <property type="protein sequence ID" value="CRK90581.1"/>
    <property type="molecule type" value="Genomic_DNA"/>
</dbReference>
<reference evidence="1 2" key="1">
    <citation type="submission" date="2015-04" db="EMBL/GenBank/DDBJ databases">
        <authorList>
            <person name="Syromyatnikov M.Y."/>
            <person name="Popov V.N."/>
        </authorList>
    </citation>
    <scope>NUCLEOTIDE SEQUENCE [LARGE SCALE GENOMIC DNA]</scope>
</reference>
<evidence type="ECO:0000313" key="1">
    <source>
        <dbReference type="EMBL" id="CRK90581.1"/>
    </source>
</evidence>
<proteinExistence type="predicted"/>
<keyword evidence="2" id="KW-1185">Reference proteome</keyword>
<protein>
    <submittedName>
        <fullName evidence="1">CLUMA_CG004283, isoform A</fullName>
    </submittedName>
</protein>
<dbReference type="Proteomes" id="UP000183832">
    <property type="component" value="Unassembled WGS sequence"/>
</dbReference>
<evidence type="ECO:0000313" key="2">
    <source>
        <dbReference type="Proteomes" id="UP000183832"/>
    </source>
</evidence>
<dbReference type="AlphaFoldDB" id="A0A1J1HRD1"/>
<organism evidence="1 2">
    <name type="scientific">Clunio marinus</name>
    <dbReference type="NCBI Taxonomy" id="568069"/>
    <lineage>
        <taxon>Eukaryota</taxon>
        <taxon>Metazoa</taxon>
        <taxon>Ecdysozoa</taxon>
        <taxon>Arthropoda</taxon>
        <taxon>Hexapoda</taxon>
        <taxon>Insecta</taxon>
        <taxon>Pterygota</taxon>
        <taxon>Neoptera</taxon>
        <taxon>Endopterygota</taxon>
        <taxon>Diptera</taxon>
        <taxon>Nematocera</taxon>
        <taxon>Chironomoidea</taxon>
        <taxon>Chironomidae</taxon>
        <taxon>Clunio</taxon>
    </lineage>
</organism>
<gene>
    <name evidence="1" type="ORF">CLUMA_CG004283</name>
</gene>
<sequence>MWNSNWCMTLILTRLPNYDFTWYRKASSSFPSVFLKKSSVCNCIKIQQNMSIFYIKLHFEGKLREHEKVFFLLFRLLTINIKFQRHLTLLTVHYLLQQSPKTEDD</sequence>